<keyword evidence="3" id="KW-1185">Reference proteome</keyword>
<evidence type="ECO:0000313" key="3">
    <source>
        <dbReference type="Proteomes" id="UP000277580"/>
    </source>
</evidence>
<dbReference type="Proteomes" id="UP000277580">
    <property type="component" value="Unassembled WGS sequence"/>
</dbReference>
<feature type="transmembrane region" description="Helical" evidence="1">
    <location>
        <begin position="34"/>
        <end position="51"/>
    </location>
</feature>
<keyword evidence="1" id="KW-1133">Transmembrane helix</keyword>
<reference evidence="2 3" key="1">
    <citation type="journal article" date="2018" name="Nat. Ecol. Evol.">
        <title>Pezizomycetes genomes reveal the molecular basis of ectomycorrhizal truffle lifestyle.</title>
        <authorList>
            <person name="Murat C."/>
            <person name="Payen T."/>
            <person name="Noel B."/>
            <person name="Kuo A."/>
            <person name="Morin E."/>
            <person name="Chen J."/>
            <person name="Kohler A."/>
            <person name="Krizsan K."/>
            <person name="Balestrini R."/>
            <person name="Da Silva C."/>
            <person name="Montanini B."/>
            <person name="Hainaut M."/>
            <person name="Levati E."/>
            <person name="Barry K.W."/>
            <person name="Belfiori B."/>
            <person name="Cichocki N."/>
            <person name="Clum A."/>
            <person name="Dockter R.B."/>
            <person name="Fauchery L."/>
            <person name="Guy J."/>
            <person name="Iotti M."/>
            <person name="Le Tacon F."/>
            <person name="Lindquist E.A."/>
            <person name="Lipzen A."/>
            <person name="Malagnac F."/>
            <person name="Mello A."/>
            <person name="Molinier V."/>
            <person name="Miyauchi S."/>
            <person name="Poulain J."/>
            <person name="Riccioni C."/>
            <person name="Rubini A."/>
            <person name="Sitrit Y."/>
            <person name="Splivallo R."/>
            <person name="Traeger S."/>
            <person name="Wang M."/>
            <person name="Zifcakova L."/>
            <person name="Wipf D."/>
            <person name="Zambonelli A."/>
            <person name="Paolocci F."/>
            <person name="Nowrousian M."/>
            <person name="Ottonello S."/>
            <person name="Baldrian P."/>
            <person name="Spatafora J.W."/>
            <person name="Henrissat B."/>
            <person name="Nagy L.G."/>
            <person name="Aury J.M."/>
            <person name="Wincker P."/>
            <person name="Grigoriev I.V."/>
            <person name="Bonfante P."/>
            <person name="Martin F.M."/>
        </authorList>
    </citation>
    <scope>NUCLEOTIDE SEQUENCE [LARGE SCALE GENOMIC DNA]</scope>
    <source>
        <strain evidence="2 3">CCBAS932</strain>
    </source>
</reference>
<accession>A0A3N4KXK4</accession>
<dbReference type="OrthoDB" id="63581at2759"/>
<dbReference type="AlphaFoldDB" id="A0A3N4KXK4"/>
<dbReference type="NCBIfam" id="NF037970">
    <property type="entry name" value="vanZ_1"/>
    <property type="match status" value="1"/>
</dbReference>
<protein>
    <recommendedName>
        <fullName evidence="4">VanZ-like domain-containing protein</fullName>
    </recommendedName>
</protein>
<feature type="transmembrane region" description="Helical" evidence="1">
    <location>
        <begin position="58"/>
        <end position="77"/>
    </location>
</feature>
<evidence type="ECO:0000313" key="2">
    <source>
        <dbReference type="EMBL" id="RPB15266.1"/>
    </source>
</evidence>
<evidence type="ECO:0000256" key="1">
    <source>
        <dbReference type="SAM" id="Phobius"/>
    </source>
</evidence>
<name>A0A3N4KXK4_9PEZI</name>
<dbReference type="PANTHER" id="PTHR28008:SF1">
    <property type="entry name" value="DOMAIN PROTEIN, PUTATIVE (AFU_ORTHOLOGUE AFUA_3G10980)-RELATED"/>
    <property type="match status" value="1"/>
</dbReference>
<feature type="transmembrane region" description="Helical" evidence="1">
    <location>
        <begin position="89"/>
        <end position="108"/>
    </location>
</feature>
<evidence type="ECO:0008006" key="4">
    <source>
        <dbReference type="Google" id="ProtNLM"/>
    </source>
</evidence>
<keyword evidence="1" id="KW-0472">Membrane</keyword>
<feature type="non-terminal residue" evidence="2">
    <location>
        <position position="1"/>
    </location>
</feature>
<proteinExistence type="predicted"/>
<sequence length="136" mass="15370">IRIRAPFAGAFCAFTLLAAYLGLSEIQVPVNDKFLHFITFFILTLCFYWILETSRRRIVNFTLVICTLIGGVGSEFLQSAATSRQFDPFDILANLVGSVGALLLSTWYHKRMLERKRQAKKYQLVPGEDAGEGEEM</sequence>
<keyword evidence="1" id="KW-0812">Transmembrane</keyword>
<gene>
    <name evidence="2" type="ORF">P167DRAFT_460551</name>
</gene>
<dbReference type="PANTHER" id="PTHR28008">
    <property type="entry name" value="DOMAIN PROTEIN, PUTATIVE (AFU_ORTHOLOGUE AFUA_3G10980)-RELATED"/>
    <property type="match status" value="1"/>
</dbReference>
<organism evidence="2 3">
    <name type="scientific">Morchella conica CCBAS932</name>
    <dbReference type="NCBI Taxonomy" id="1392247"/>
    <lineage>
        <taxon>Eukaryota</taxon>
        <taxon>Fungi</taxon>
        <taxon>Dikarya</taxon>
        <taxon>Ascomycota</taxon>
        <taxon>Pezizomycotina</taxon>
        <taxon>Pezizomycetes</taxon>
        <taxon>Pezizales</taxon>
        <taxon>Morchellaceae</taxon>
        <taxon>Morchella</taxon>
    </lineage>
</organism>
<feature type="non-terminal residue" evidence="2">
    <location>
        <position position="136"/>
    </location>
</feature>
<dbReference type="InParanoid" id="A0A3N4KXK4"/>
<dbReference type="EMBL" id="ML119114">
    <property type="protein sequence ID" value="RPB15266.1"/>
    <property type="molecule type" value="Genomic_DNA"/>
</dbReference>